<proteinExistence type="predicted"/>
<keyword evidence="1" id="KW-0539">Nucleus</keyword>
<dbReference type="PANTHER" id="PTHR12416">
    <property type="entry name" value="RRNA-PROCESSING PROTEIN UTP23 HOMOLOG"/>
    <property type="match status" value="1"/>
</dbReference>
<dbReference type="EMBL" id="LGRN01000065">
    <property type="protein sequence ID" value="OJD17497.1"/>
    <property type="molecule type" value="Genomic_DNA"/>
</dbReference>
<evidence type="ECO:0000256" key="1">
    <source>
        <dbReference type="ARBA" id="ARBA00023242"/>
    </source>
</evidence>
<sequence>MRAKRSKKYRKLMHQYELTFGFREPYQVLVDSNLLRAVYSFKMDLVPALERTLHGKVKPFITKCSLAAVMASAPPQQPNSRPNSRPPQLPPPTVLPLRYCSHNEDSKTIDEVDCLLSLLSPNQELKKNKEHYILATADPEPTTTHTQKWKSIAATAPEPPTNFLRKGARQIPGVPIIYVKRSVMILEPLSNSSEGVREGVERGKLKTGVTKTVAGKRKREDGEDSEGQDRSAFAKEKRPKKVKGPNPLSVKKPKNKAKPSSGGDGSGRGGGGGGGSGVGYEDKKSVETEQPHGHDSNYGITREPSNGGGESTGKTKRKRRHKSHKPDTVGEAAMTQGGESLAVDS</sequence>
<evidence type="ECO:0000313" key="4">
    <source>
        <dbReference type="EMBL" id="OJD17497.1"/>
    </source>
</evidence>
<reference evidence="4 5" key="1">
    <citation type="submission" date="2015-07" db="EMBL/GenBank/DDBJ databases">
        <title>Emmonsia species relationships and genome sequence.</title>
        <authorList>
            <consortium name="The Broad Institute Genomics Platform"/>
            <person name="Cuomo C.A."/>
            <person name="Munoz J.F."/>
            <person name="Imamovic A."/>
            <person name="Priest M.E."/>
            <person name="Young S."/>
            <person name="Clay O.K."/>
            <person name="McEwen J.G."/>
        </authorList>
    </citation>
    <scope>NUCLEOTIDE SEQUENCE [LARGE SCALE GENOMIC DNA]</scope>
    <source>
        <strain evidence="4 5">UAMH 9510</strain>
    </source>
</reference>
<feature type="region of interest" description="Disordered" evidence="2">
    <location>
        <begin position="72"/>
        <end position="94"/>
    </location>
</feature>
<evidence type="ECO:0000259" key="3">
    <source>
        <dbReference type="Pfam" id="PF24779"/>
    </source>
</evidence>
<dbReference type="Proteomes" id="UP000182235">
    <property type="component" value="Unassembled WGS sequence"/>
</dbReference>
<dbReference type="Gene3D" id="3.40.50.1010">
    <property type="entry name" value="5'-nuclease"/>
    <property type="match status" value="1"/>
</dbReference>
<dbReference type="STRING" id="1447872.A0A1J9PM37"/>
<evidence type="ECO:0000313" key="5">
    <source>
        <dbReference type="Proteomes" id="UP000182235"/>
    </source>
</evidence>
<dbReference type="Pfam" id="PF04900">
    <property type="entry name" value="Fcf1"/>
    <property type="match status" value="2"/>
</dbReference>
<feature type="compositionally biased region" description="Pro residues" evidence="2">
    <location>
        <begin position="84"/>
        <end position="94"/>
    </location>
</feature>
<dbReference type="InterPro" id="IPR006984">
    <property type="entry name" value="Fcf1/UTP23"/>
</dbReference>
<feature type="compositionally biased region" description="Gly residues" evidence="2">
    <location>
        <begin position="262"/>
        <end position="278"/>
    </location>
</feature>
<gene>
    <name evidence="4" type="ORF">AJ78_02418</name>
</gene>
<name>A0A1J9PM37_9EURO</name>
<feature type="compositionally biased region" description="Basic and acidic residues" evidence="2">
    <location>
        <begin position="227"/>
        <end position="236"/>
    </location>
</feature>
<dbReference type="GO" id="GO:0032040">
    <property type="term" value="C:small-subunit processome"/>
    <property type="evidence" value="ECO:0007669"/>
    <property type="project" value="InterPro"/>
</dbReference>
<evidence type="ECO:0000256" key="2">
    <source>
        <dbReference type="SAM" id="MobiDB-lite"/>
    </source>
</evidence>
<accession>A0A1J9PM37</accession>
<keyword evidence="5" id="KW-1185">Reference proteome</keyword>
<dbReference type="VEuPathDB" id="FungiDB:AJ78_02418"/>
<feature type="region of interest" description="Disordered" evidence="2">
    <location>
        <begin position="192"/>
        <end position="345"/>
    </location>
</feature>
<comment type="caution">
    <text evidence="4">The sequence shown here is derived from an EMBL/GenBank/DDBJ whole genome shotgun (WGS) entry which is preliminary data.</text>
</comment>
<dbReference type="Pfam" id="PF24779">
    <property type="entry name" value="UTP23_sensor"/>
    <property type="match status" value="1"/>
</dbReference>
<feature type="compositionally biased region" description="Basic and acidic residues" evidence="2">
    <location>
        <begin position="280"/>
        <end position="295"/>
    </location>
</feature>
<feature type="domain" description="UTP23 sensor motif region" evidence="3">
    <location>
        <begin position="237"/>
        <end position="254"/>
    </location>
</feature>
<dbReference type="AlphaFoldDB" id="A0A1J9PM37"/>
<dbReference type="OrthoDB" id="25675at2759"/>
<protein>
    <recommendedName>
        <fullName evidence="3">UTP23 sensor motif region domain-containing protein</fullName>
    </recommendedName>
</protein>
<feature type="compositionally biased region" description="Basic residues" evidence="2">
    <location>
        <begin position="314"/>
        <end position="324"/>
    </location>
</feature>
<dbReference type="InterPro" id="IPR057776">
    <property type="entry name" value="UTP23_sensor"/>
</dbReference>
<organism evidence="4 5">
    <name type="scientific">Emergomyces pasteurianus Ep9510</name>
    <dbReference type="NCBI Taxonomy" id="1447872"/>
    <lineage>
        <taxon>Eukaryota</taxon>
        <taxon>Fungi</taxon>
        <taxon>Dikarya</taxon>
        <taxon>Ascomycota</taxon>
        <taxon>Pezizomycotina</taxon>
        <taxon>Eurotiomycetes</taxon>
        <taxon>Eurotiomycetidae</taxon>
        <taxon>Onygenales</taxon>
        <taxon>Ajellomycetaceae</taxon>
        <taxon>Emergomyces</taxon>
    </lineage>
</organism>
<feature type="compositionally biased region" description="Basic and acidic residues" evidence="2">
    <location>
        <begin position="195"/>
        <end position="204"/>
    </location>
</feature>